<dbReference type="CDD" id="cd11331">
    <property type="entry name" value="AmyAc_OligoGlu_like"/>
    <property type="match status" value="1"/>
</dbReference>
<reference evidence="5 6" key="1">
    <citation type="submission" date="2012-02" db="EMBL/GenBank/DDBJ databases">
        <title>Complete genome sequence of Caldilinea aerophila DSM 14535 (= NBRC 102666).</title>
        <authorList>
            <person name="Oguchi A."/>
            <person name="Hosoyama A."/>
            <person name="Sekine M."/>
            <person name="Fukai R."/>
            <person name="Kato Y."/>
            <person name="Nakamura S."/>
            <person name="Hanada S."/>
            <person name="Yamazaki S."/>
            <person name="Fujita N."/>
        </authorList>
    </citation>
    <scope>NUCLEOTIDE SEQUENCE [LARGE SCALE GENOMIC DNA]</scope>
    <source>
        <strain evidence="6">DSM 14535 / JCM 11387 / NBRC 104270 / STL-6-O1</strain>
    </source>
</reference>
<dbReference type="PANTHER" id="PTHR10357">
    <property type="entry name" value="ALPHA-AMYLASE FAMILY MEMBER"/>
    <property type="match status" value="1"/>
</dbReference>
<dbReference type="InterPro" id="IPR045857">
    <property type="entry name" value="O16G_dom_2"/>
</dbReference>
<keyword evidence="2" id="KW-0378">Hydrolase</keyword>
<dbReference type="InterPro" id="IPR056300">
    <property type="entry name" value="SusG-like_C"/>
</dbReference>
<evidence type="ECO:0000256" key="3">
    <source>
        <dbReference type="ARBA" id="ARBA00023295"/>
    </source>
</evidence>
<keyword evidence="3" id="KW-0326">Glycosidase</keyword>
<dbReference type="KEGG" id="cap:CLDAP_24640"/>
<dbReference type="Gene3D" id="2.60.40.1180">
    <property type="entry name" value="Golgi alpha-mannosidase II"/>
    <property type="match status" value="1"/>
</dbReference>
<dbReference type="HOGENOM" id="CLU_006462_2_3_0"/>
<proteinExistence type="inferred from homology"/>
<evidence type="ECO:0000259" key="4">
    <source>
        <dbReference type="SMART" id="SM00642"/>
    </source>
</evidence>
<dbReference type="eggNOG" id="COG0366">
    <property type="taxonomic scope" value="Bacteria"/>
</dbReference>
<evidence type="ECO:0000256" key="2">
    <source>
        <dbReference type="ARBA" id="ARBA00022801"/>
    </source>
</evidence>
<feature type="domain" description="Glycosyl hydrolase family 13 catalytic" evidence="4">
    <location>
        <begin position="16"/>
        <end position="395"/>
    </location>
</feature>
<dbReference type="Gene3D" id="3.20.20.80">
    <property type="entry name" value="Glycosidases"/>
    <property type="match status" value="2"/>
</dbReference>
<dbReference type="Proteomes" id="UP000007880">
    <property type="component" value="Chromosome"/>
</dbReference>
<name>I0I5G6_CALAS</name>
<keyword evidence="6" id="KW-1185">Reference proteome</keyword>
<comment type="similarity">
    <text evidence="1">Belongs to the glycosyl hydrolase 13 family.</text>
</comment>
<organism evidence="5 6">
    <name type="scientific">Caldilinea aerophila (strain DSM 14535 / JCM 11387 / NBRC 104270 / STL-6-O1)</name>
    <dbReference type="NCBI Taxonomy" id="926550"/>
    <lineage>
        <taxon>Bacteria</taxon>
        <taxon>Bacillati</taxon>
        <taxon>Chloroflexota</taxon>
        <taxon>Caldilineae</taxon>
        <taxon>Caldilineales</taxon>
        <taxon>Caldilineaceae</taxon>
        <taxon>Caldilinea</taxon>
    </lineage>
</organism>
<dbReference type="PANTHER" id="PTHR10357:SF179">
    <property type="entry name" value="NEUTRAL AND BASIC AMINO ACID TRANSPORT PROTEIN RBAT"/>
    <property type="match status" value="1"/>
</dbReference>
<evidence type="ECO:0000313" key="6">
    <source>
        <dbReference type="Proteomes" id="UP000007880"/>
    </source>
</evidence>
<dbReference type="InterPro" id="IPR006047">
    <property type="entry name" value="GH13_cat_dom"/>
</dbReference>
<dbReference type="SUPFAM" id="SSF51445">
    <property type="entry name" value="(Trans)glycosidases"/>
    <property type="match status" value="1"/>
</dbReference>
<evidence type="ECO:0000313" key="5">
    <source>
        <dbReference type="EMBL" id="BAM00504.1"/>
    </source>
</evidence>
<accession>I0I5G6</accession>
<dbReference type="FunFam" id="3.90.400.10:FF:000002">
    <property type="entry name" value="Sucrose isomerase"/>
    <property type="match status" value="1"/>
</dbReference>
<protein>
    <submittedName>
        <fullName evidence="5">Putative alpha-glucosidase</fullName>
    </submittedName>
</protein>
<dbReference type="STRING" id="926550.CLDAP_24640"/>
<evidence type="ECO:0000256" key="1">
    <source>
        <dbReference type="ARBA" id="ARBA00008061"/>
    </source>
</evidence>
<dbReference type="InterPro" id="IPR013780">
    <property type="entry name" value="Glyco_hydro_b"/>
</dbReference>
<dbReference type="SUPFAM" id="SSF51011">
    <property type="entry name" value="Glycosyl hydrolase domain"/>
    <property type="match status" value="1"/>
</dbReference>
<dbReference type="PATRIC" id="fig|926550.5.peg.2692"/>
<dbReference type="Pfam" id="PF00128">
    <property type="entry name" value="Alpha-amylase"/>
    <property type="match status" value="1"/>
</dbReference>
<sequence>MQVPGYKWWQTSIIYQIYPRSFQDSNGDGVGDLPGILRRLDYVQSLNVGAIWLSPIYPSPMHDFGYDVSDYCAIHPLFGTLDDFDRLLAEVHARGMKLILDLVPNHTSDEHPWFIESRSSRDNPKRDWYIWRDPAPDGGPPNNWLSFFGGPAWTYDERTGQYYLHQFVKQQPELNYRNPEVLEAMLDQMRFWLDRGVDGFRVDVIWLLIKDALFRDEPPNPDWDGVNPHNSLLHIYTQNQPEVHAIIRRMRRLLDEYDDRMMVGEIYLPNRDLMTYYGVNLDECHLPFNFQLILAPWEAQTVRRLVDQYEADLPPGGWPNWVLGNHDQHRLATRVGPAQARVANMLLLTLRGTPTCYYGDEIGMEDVPIPPELVQDPPAVNQPEIAHIVGRDPERTPMQWDDSPNAGFTAPGVQPWLPLAADYAERNVAVQSRDPKSMLSFFRALTALRQSTPALMVGDYASVDTGVDNIFAYTRTYGDERLLIVLNFAGSTHRLDLSRLGKEAEILLSTGMESSGKVRLRGLYVVGNEGLVLRLQ</sequence>
<dbReference type="OrthoDB" id="9805159at2"/>
<gene>
    <name evidence="5" type="ordered locus">CLDAP_24640</name>
</gene>
<dbReference type="SMART" id="SM00642">
    <property type="entry name" value="Aamy"/>
    <property type="match status" value="1"/>
</dbReference>
<dbReference type="RefSeq" id="WP_014433736.1">
    <property type="nucleotide sequence ID" value="NC_017079.1"/>
</dbReference>
<dbReference type="EMBL" id="AP012337">
    <property type="protein sequence ID" value="BAM00504.1"/>
    <property type="molecule type" value="Genomic_DNA"/>
</dbReference>
<dbReference type="Pfam" id="PF23915">
    <property type="entry name" value="SusG_C"/>
    <property type="match status" value="1"/>
</dbReference>
<dbReference type="AlphaFoldDB" id="I0I5G6"/>
<dbReference type="Gene3D" id="3.90.400.10">
    <property type="entry name" value="Oligo-1,6-glucosidase, Domain 2"/>
    <property type="match status" value="1"/>
</dbReference>
<dbReference type="GO" id="GO:0009313">
    <property type="term" value="P:oligosaccharide catabolic process"/>
    <property type="evidence" value="ECO:0007669"/>
    <property type="project" value="TreeGrafter"/>
</dbReference>
<dbReference type="InterPro" id="IPR017853">
    <property type="entry name" value="GH"/>
</dbReference>
<dbReference type="GO" id="GO:0004556">
    <property type="term" value="F:alpha-amylase activity"/>
    <property type="evidence" value="ECO:0007669"/>
    <property type="project" value="TreeGrafter"/>
</dbReference>